<dbReference type="InterPro" id="IPR008920">
    <property type="entry name" value="TF_FadR/GntR_C"/>
</dbReference>
<evidence type="ECO:0000259" key="4">
    <source>
        <dbReference type="PROSITE" id="PS50949"/>
    </source>
</evidence>
<dbReference type="GO" id="GO:0003677">
    <property type="term" value="F:DNA binding"/>
    <property type="evidence" value="ECO:0007669"/>
    <property type="project" value="UniProtKB-KW"/>
</dbReference>
<keyword evidence="1" id="KW-0805">Transcription regulation</keyword>
<dbReference type="Gene3D" id="1.20.120.530">
    <property type="entry name" value="GntR ligand-binding domain-like"/>
    <property type="match status" value="1"/>
</dbReference>
<keyword evidence="6" id="KW-1185">Reference proteome</keyword>
<dbReference type="PANTHER" id="PTHR43537">
    <property type="entry name" value="TRANSCRIPTIONAL REGULATOR, GNTR FAMILY"/>
    <property type="match status" value="1"/>
</dbReference>
<dbReference type="Pfam" id="PF00392">
    <property type="entry name" value="GntR"/>
    <property type="match status" value="1"/>
</dbReference>
<reference evidence="5 6" key="1">
    <citation type="submission" date="2016-10" db="EMBL/GenBank/DDBJ databases">
        <authorList>
            <person name="de Groot N.N."/>
        </authorList>
    </citation>
    <scope>NUCLEOTIDE SEQUENCE [LARGE SCALE GENOMIC DNA]</scope>
    <source>
        <strain evidence="5 6">DSM 21800</strain>
    </source>
</reference>
<evidence type="ECO:0000256" key="1">
    <source>
        <dbReference type="ARBA" id="ARBA00023015"/>
    </source>
</evidence>
<keyword evidence="3" id="KW-0804">Transcription</keyword>
<dbReference type="PROSITE" id="PS50949">
    <property type="entry name" value="HTH_GNTR"/>
    <property type="match status" value="1"/>
</dbReference>
<dbReference type="RefSeq" id="WP_091527380.1">
    <property type="nucleotide sequence ID" value="NZ_LT629772.1"/>
</dbReference>
<dbReference type="Gene3D" id="1.10.10.10">
    <property type="entry name" value="Winged helix-like DNA-binding domain superfamily/Winged helix DNA-binding domain"/>
    <property type="match status" value="1"/>
</dbReference>
<sequence>MTAGTSAGRFQLGPSSLTEALYESLRARIVNGDIAPGERLTEQRIAGEYDVARPTAKACLEKLTALGLLRRTAHKTAVVPELDIDDITDLFFCRGLVESAAAGRLAATTTVPDAATEAQQAMIAAVEQDAYRDQVEADIAFHTALVGGVGSTRLSRLFETISGEIQLSMGLYQAHKTAKPASVAHEHDAILTAIADGNQELAERCVREHLQHAADRVAARREQQLAEPENQPTV</sequence>
<dbReference type="STRING" id="630515.SAMN04489812_4234"/>
<dbReference type="OrthoDB" id="5243844at2"/>
<dbReference type="InterPro" id="IPR000524">
    <property type="entry name" value="Tscrpt_reg_HTH_GntR"/>
</dbReference>
<name>A0A1H1XTE3_9ACTN</name>
<dbReference type="SMART" id="SM00895">
    <property type="entry name" value="FCD"/>
    <property type="match status" value="1"/>
</dbReference>
<dbReference type="SUPFAM" id="SSF48008">
    <property type="entry name" value="GntR ligand-binding domain-like"/>
    <property type="match status" value="1"/>
</dbReference>
<keyword evidence="2 5" id="KW-0238">DNA-binding</keyword>
<dbReference type="Pfam" id="PF07729">
    <property type="entry name" value="FCD"/>
    <property type="match status" value="1"/>
</dbReference>
<proteinExistence type="predicted"/>
<dbReference type="GO" id="GO:0003700">
    <property type="term" value="F:DNA-binding transcription factor activity"/>
    <property type="evidence" value="ECO:0007669"/>
    <property type="project" value="InterPro"/>
</dbReference>
<evidence type="ECO:0000256" key="3">
    <source>
        <dbReference type="ARBA" id="ARBA00023163"/>
    </source>
</evidence>
<dbReference type="Proteomes" id="UP000199103">
    <property type="component" value="Chromosome I"/>
</dbReference>
<accession>A0A1H1XTE3</accession>
<organism evidence="5 6">
    <name type="scientific">Microlunatus soli</name>
    <dbReference type="NCBI Taxonomy" id="630515"/>
    <lineage>
        <taxon>Bacteria</taxon>
        <taxon>Bacillati</taxon>
        <taxon>Actinomycetota</taxon>
        <taxon>Actinomycetes</taxon>
        <taxon>Propionibacteriales</taxon>
        <taxon>Propionibacteriaceae</taxon>
        <taxon>Microlunatus</taxon>
    </lineage>
</organism>
<evidence type="ECO:0000313" key="6">
    <source>
        <dbReference type="Proteomes" id="UP000199103"/>
    </source>
</evidence>
<gene>
    <name evidence="5" type="ORF">SAMN04489812_4234</name>
</gene>
<dbReference type="AlphaFoldDB" id="A0A1H1XTE3"/>
<dbReference type="PANTHER" id="PTHR43537:SF5">
    <property type="entry name" value="UXU OPERON TRANSCRIPTIONAL REGULATOR"/>
    <property type="match status" value="1"/>
</dbReference>
<dbReference type="EMBL" id="LT629772">
    <property type="protein sequence ID" value="SDT12524.1"/>
    <property type="molecule type" value="Genomic_DNA"/>
</dbReference>
<dbReference type="InterPro" id="IPR011711">
    <property type="entry name" value="GntR_C"/>
</dbReference>
<dbReference type="InterPro" id="IPR036390">
    <property type="entry name" value="WH_DNA-bd_sf"/>
</dbReference>
<evidence type="ECO:0000256" key="2">
    <source>
        <dbReference type="ARBA" id="ARBA00023125"/>
    </source>
</evidence>
<evidence type="ECO:0000313" key="5">
    <source>
        <dbReference type="EMBL" id="SDT12524.1"/>
    </source>
</evidence>
<dbReference type="InterPro" id="IPR036388">
    <property type="entry name" value="WH-like_DNA-bd_sf"/>
</dbReference>
<dbReference type="SMART" id="SM00345">
    <property type="entry name" value="HTH_GNTR"/>
    <property type="match status" value="1"/>
</dbReference>
<protein>
    <submittedName>
        <fullName evidence="5">DNA-binding transcriptional regulator, GntR family</fullName>
    </submittedName>
</protein>
<feature type="domain" description="HTH gntR-type" evidence="4">
    <location>
        <begin position="15"/>
        <end position="82"/>
    </location>
</feature>
<dbReference type="SUPFAM" id="SSF46785">
    <property type="entry name" value="Winged helix' DNA-binding domain"/>
    <property type="match status" value="1"/>
</dbReference>